<organism evidence="6 7">
    <name type="scientific">Spirosoma oryzae</name>
    <dbReference type="NCBI Taxonomy" id="1469603"/>
    <lineage>
        <taxon>Bacteria</taxon>
        <taxon>Pseudomonadati</taxon>
        <taxon>Bacteroidota</taxon>
        <taxon>Cytophagia</taxon>
        <taxon>Cytophagales</taxon>
        <taxon>Cytophagaceae</taxon>
        <taxon>Spirosoma</taxon>
    </lineage>
</organism>
<dbReference type="InterPro" id="IPR029044">
    <property type="entry name" value="Nucleotide-diphossugar_trans"/>
</dbReference>
<keyword evidence="4" id="KW-0812">Transmembrane</keyword>
<reference evidence="6 7" key="1">
    <citation type="submission" date="2018-03" db="EMBL/GenBank/DDBJ databases">
        <title>Genomic Encyclopedia of Archaeal and Bacterial Type Strains, Phase II (KMG-II): from individual species to whole genera.</title>
        <authorList>
            <person name="Goeker M."/>
        </authorList>
    </citation>
    <scope>NUCLEOTIDE SEQUENCE [LARGE SCALE GENOMIC DNA]</scope>
    <source>
        <strain evidence="6 7">DSM 28354</strain>
    </source>
</reference>
<dbReference type="SUPFAM" id="SSF53448">
    <property type="entry name" value="Nucleotide-diphospho-sugar transferases"/>
    <property type="match status" value="1"/>
</dbReference>
<dbReference type="GO" id="GO:0016757">
    <property type="term" value="F:glycosyltransferase activity"/>
    <property type="evidence" value="ECO:0007669"/>
    <property type="project" value="UniProtKB-KW"/>
</dbReference>
<dbReference type="RefSeq" id="WP_106140175.1">
    <property type="nucleotide sequence ID" value="NZ_PVTE01000027.1"/>
</dbReference>
<dbReference type="AlphaFoldDB" id="A0A2T0S6M2"/>
<evidence type="ECO:0000256" key="3">
    <source>
        <dbReference type="ARBA" id="ARBA00022679"/>
    </source>
</evidence>
<feature type="domain" description="Glycosyltransferase 2-like" evidence="5">
    <location>
        <begin position="9"/>
        <end position="183"/>
    </location>
</feature>
<evidence type="ECO:0000256" key="2">
    <source>
        <dbReference type="ARBA" id="ARBA00022676"/>
    </source>
</evidence>
<evidence type="ECO:0000313" key="6">
    <source>
        <dbReference type="EMBL" id="PRY29066.1"/>
    </source>
</evidence>
<dbReference type="PANTHER" id="PTHR43179">
    <property type="entry name" value="RHAMNOSYLTRANSFERASE WBBL"/>
    <property type="match status" value="1"/>
</dbReference>
<comment type="caution">
    <text evidence="6">The sequence shown here is derived from an EMBL/GenBank/DDBJ whole genome shotgun (WGS) entry which is preliminary data.</text>
</comment>
<evidence type="ECO:0000313" key="7">
    <source>
        <dbReference type="Proteomes" id="UP000238375"/>
    </source>
</evidence>
<dbReference type="Proteomes" id="UP000238375">
    <property type="component" value="Unassembled WGS sequence"/>
</dbReference>
<feature type="transmembrane region" description="Helical" evidence="4">
    <location>
        <begin position="255"/>
        <end position="276"/>
    </location>
</feature>
<protein>
    <recommendedName>
        <fullName evidence="5">Glycosyltransferase 2-like domain-containing protein</fullName>
    </recommendedName>
</protein>
<dbReference type="InterPro" id="IPR001173">
    <property type="entry name" value="Glyco_trans_2-like"/>
</dbReference>
<name>A0A2T0S6M2_9BACT</name>
<evidence type="ECO:0000259" key="5">
    <source>
        <dbReference type="Pfam" id="PF00535"/>
    </source>
</evidence>
<dbReference type="CDD" id="cd04186">
    <property type="entry name" value="GT_2_like_c"/>
    <property type="match status" value="1"/>
</dbReference>
<comment type="similarity">
    <text evidence="1">Belongs to the glycosyltransferase 2 family.</text>
</comment>
<keyword evidence="4" id="KW-1133">Transmembrane helix</keyword>
<keyword evidence="4" id="KW-0472">Membrane</keyword>
<dbReference type="Gene3D" id="3.90.550.10">
    <property type="entry name" value="Spore Coat Polysaccharide Biosynthesis Protein SpsA, Chain A"/>
    <property type="match status" value="1"/>
</dbReference>
<sequence length="319" mass="36324">MRHDYPLVSIITLNYNQLAVTCELLRSIQTLTYPNIEVLVADNDSPVDPTDGIQALGYSNTRVIRTGANLGFAGGNNAAIRQARGAYLLLLNNDTEVTPDLIERLLEPFATDDAIGVTAPKIRYHQSPDTIQYAGYTPMNPFTGQAWSIGTHQIDKGQFDQGGLTPFAHGAAMMVRRDVVERVGLLYDDYFLYYEELDWCWQIRRAGYGIYYQPSALVYHKESVTVGKSSPLKVYYQTRNRILFIRRNMTRTAQAVFFLYYALLAFPKNLLGYALAGQRDRLRAFWRGTIWHLSHTVPRPVPPATQFTPIFQHDHADWH</sequence>
<gene>
    <name evidence="6" type="ORF">CLV58_1275</name>
</gene>
<keyword evidence="3" id="KW-0808">Transferase</keyword>
<keyword evidence="7" id="KW-1185">Reference proteome</keyword>
<dbReference type="EMBL" id="PVTE01000027">
    <property type="protein sequence ID" value="PRY29066.1"/>
    <property type="molecule type" value="Genomic_DNA"/>
</dbReference>
<evidence type="ECO:0000256" key="1">
    <source>
        <dbReference type="ARBA" id="ARBA00006739"/>
    </source>
</evidence>
<dbReference type="Pfam" id="PF00535">
    <property type="entry name" value="Glycos_transf_2"/>
    <property type="match status" value="1"/>
</dbReference>
<keyword evidence="2" id="KW-0328">Glycosyltransferase</keyword>
<dbReference type="PANTHER" id="PTHR43179:SF12">
    <property type="entry name" value="GALACTOFURANOSYLTRANSFERASE GLFT2"/>
    <property type="match status" value="1"/>
</dbReference>
<accession>A0A2T0S6M2</accession>
<dbReference type="OrthoDB" id="9771846at2"/>
<proteinExistence type="inferred from homology"/>
<evidence type="ECO:0000256" key="4">
    <source>
        <dbReference type="SAM" id="Phobius"/>
    </source>
</evidence>